<organism evidence="2 3">
    <name type="scientific">Kocuria subflava</name>
    <dbReference type="NCBI Taxonomy" id="1736139"/>
    <lineage>
        <taxon>Bacteria</taxon>
        <taxon>Bacillati</taxon>
        <taxon>Actinomycetota</taxon>
        <taxon>Actinomycetes</taxon>
        <taxon>Micrococcales</taxon>
        <taxon>Micrococcaceae</taxon>
        <taxon>Kocuria</taxon>
    </lineage>
</organism>
<keyword evidence="3" id="KW-1185">Reference proteome</keyword>
<dbReference type="Proteomes" id="UP000521379">
    <property type="component" value="Unassembled WGS sequence"/>
</dbReference>
<evidence type="ECO:0000313" key="2">
    <source>
        <dbReference type="EMBL" id="NKE10847.1"/>
    </source>
</evidence>
<gene>
    <name evidence="2" type="ORF">GTW58_13150</name>
</gene>
<feature type="region of interest" description="Disordered" evidence="1">
    <location>
        <begin position="38"/>
        <end position="93"/>
    </location>
</feature>
<proteinExistence type="predicted"/>
<reference evidence="2 3" key="1">
    <citation type="submission" date="2020-02" db="EMBL/GenBank/DDBJ databases">
        <authorList>
            <person name="Sun Q."/>
        </authorList>
    </citation>
    <scope>NUCLEOTIDE SEQUENCE [LARGE SCALE GENOMIC DNA]</scope>
    <source>
        <strain evidence="2 3">YIM 13062</strain>
    </source>
</reference>
<dbReference type="RefSeq" id="WP_209436580.1">
    <property type="nucleotide sequence ID" value="NZ_JAAVUN010000098.1"/>
</dbReference>
<comment type="caution">
    <text evidence="2">The sequence shown here is derived from an EMBL/GenBank/DDBJ whole genome shotgun (WGS) entry which is preliminary data.</text>
</comment>
<sequence>MKVVWSTLGLVVVGVLALLLWNAASGEPRQEVLREGVVVDGGASSPSPSGTVETPGEETSGAAQNASGESSSQADREDDSQATQPPVTESPVA</sequence>
<dbReference type="AlphaFoldDB" id="A0A846U062"/>
<feature type="non-terminal residue" evidence="2">
    <location>
        <position position="93"/>
    </location>
</feature>
<evidence type="ECO:0000256" key="1">
    <source>
        <dbReference type="SAM" id="MobiDB-lite"/>
    </source>
</evidence>
<dbReference type="EMBL" id="JAAVUN010000098">
    <property type="protein sequence ID" value="NKE10847.1"/>
    <property type="molecule type" value="Genomic_DNA"/>
</dbReference>
<accession>A0A846U062</accession>
<name>A0A846U062_9MICC</name>
<evidence type="ECO:0000313" key="3">
    <source>
        <dbReference type="Proteomes" id="UP000521379"/>
    </source>
</evidence>
<protein>
    <submittedName>
        <fullName evidence="2">Uncharacterized protein</fullName>
    </submittedName>
</protein>
<feature type="compositionally biased region" description="Polar residues" evidence="1">
    <location>
        <begin position="61"/>
        <end position="73"/>
    </location>
</feature>